<dbReference type="RefSeq" id="WP_154768936.1">
    <property type="nucleotide sequence ID" value="NZ_WLYK01000005.1"/>
</dbReference>
<keyword evidence="2" id="KW-1185">Reference proteome</keyword>
<proteinExistence type="predicted"/>
<dbReference type="EMBL" id="WLYK01000005">
    <property type="protein sequence ID" value="MTD14942.1"/>
    <property type="molecule type" value="Genomic_DNA"/>
</dbReference>
<comment type="caution">
    <text evidence="1">The sequence shown here is derived from an EMBL/GenBank/DDBJ whole genome shotgun (WGS) entry which is preliminary data.</text>
</comment>
<name>A0A7K1FLB8_9ACTN</name>
<evidence type="ECO:0000313" key="2">
    <source>
        <dbReference type="Proteomes" id="UP000460221"/>
    </source>
</evidence>
<reference evidence="1 2" key="1">
    <citation type="submission" date="2019-11" db="EMBL/GenBank/DDBJ databases">
        <authorList>
            <person name="Jiang L.-Q."/>
        </authorList>
    </citation>
    <scope>NUCLEOTIDE SEQUENCE [LARGE SCALE GENOMIC DNA]</scope>
    <source>
        <strain evidence="1 2">YIM 132087</strain>
    </source>
</reference>
<sequence length="93" mass="10104">MMRRTVRMAVVAEPDDPELARVFALPRPSAPGAAFLEGHGRIDCVCGHCGRVLMRRQRSVHRVPGLLFRCPACGSCNAPTEGPVQQIPDPRTG</sequence>
<gene>
    <name evidence="1" type="ORF">GIS00_13435</name>
</gene>
<dbReference type="Proteomes" id="UP000460221">
    <property type="component" value="Unassembled WGS sequence"/>
</dbReference>
<protein>
    <submittedName>
        <fullName evidence="1">Uncharacterized protein</fullName>
    </submittedName>
</protein>
<evidence type="ECO:0000313" key="1">
    <source>
        <dbReference type="EMBL" id="MTD14942.1"/>
    </source>
</evidence>
<organism evidence="1 2">
    <name type="scientific">Nakamurella alba</name>
    <dbReference type="NCBI Taxonomy" id="2665158"/>
    <lineage>
        <taxon>Bacteria</taxon>
        <taxon>Bacillati</taxon>
        <taxon>Actinomycetota</taxon>
        <taxon>Actinomycetes</taxon>
        <taxon>Nakamurellales</taxon>
        <taxon>Nakamurellaceae</taxon>
        <taxon>Nakamurella</taxon>
    </lineage>
</organism>
<accession>A0A7K1FLB8</accession>
<dbReference type="AlphaFoldDB" id="A0A7K1FLB8"/>